<keyword evidence="2 8" id="KW-0963">Cytoplasm</keyword>
<dbReference type="HAMAP" id="MF_01161">
    <property type="entry name" value="tRNA_Ile_lys_synt"/>
    <property type="match status" value="1"/>
</dbReference>
<proteinExistence type="inferred from homology"/>
<feature type="binding site" evidence="8">
    <location>
        <begin position="26"/>
        <end position="31"/>
    </location>
    <ligand>
        <name>ATP</name>
        <dbReference type="ChEBI" id="CHEBI:30616"/>
    </ligand>
</feature>
<dbReference type="Gene3D" id="3.40.50.620">
    <property type="entry name" value="HUPs"/>
    <property type="match status" value="1"/>
</dbReference>
<protein>
    <recommendedName>
        <fullName evidence="8">tRNA(Ile)-lysidine synthase</fullName>
        <ecNumber evidence="8">6.3.4.19</ecNumber>
    </recommendedName>
    <alternativeName>
        <fullName evidence="8">tRNA(Ile)-2-lysyl-cytidine synthase</fullName>
    </alternativeName>
    <alternativeName>
        <fullName evidence="8">tRNA(Ile)-lysidine synthetase</fullName>
    </alternativeName>
</protein>
<evidence type="ECO:0000256" key="3">
    <source>
        <dbReference type="ARBA" id="ARBA00022598"/>
    </source>
</evidence>
<comment type="domain">
    <text evidence="8">The N-terminal region contains the highly conserved SGGXDS motif, predicted to be a P-loop motif involved in ATP binding.</text>
</comment>
<dbReference type="SUPFAM" id="SSF56037">
    <property type="entry name" value="PheT/TilS domain"/>
    <property type="match status" value="1"/>
</dbReference>
<comment type="similarity">
    <text evidence="8">Belongs to the tRNA(Ile)-lysidine synthase family.</text>
</comment>
<dbReference type="GO" id="GO:0005737">
    <property type="term" value="C:cytoplasm"/>
    <property type="evidence" value="ECO:0007669"/>
    <property type="project" value="UniProtKB-SubCell"/>
</dbReference>
<dbReference type="InterPro" id="IPR012094">
    <property type="entry name" value="tRNA_Ile_lys_synt"/>
</dbReference>
<keyword evidence="6 8" id="KW-0067">ATP-binding</keyword>
<evidence type="ECO:0000256" key="2">
    <source>
        <dbReference type="ARBA" id="ARBA00022490"/>
    </source>
</evidence>
<evidence type="ECO:0000313" key="10">
    <source>
        <dbReference type="EMBL" id="PWJ57099.1"/>
    </source>
</evidence>
<dbReference type="SMART" id="SM00977">
    <property type="entry name" value="TilS_C"/>
    <property type="match status" value="1"/>
</dbReference>
<dbReference type="NCBIfam" id="TIGR02433">
    <property type="entry name" value="lysidine_TilS_C"/>
    <property type="match status" value="1"/>
</dbReference>
<evidence type="ECO:0000259" key="9">
    <source>
        <dbReference type="SMART" id="SM00977"/>
    </source>
</evidence>
<dbReference type="InterPro" id="IPR012796">
    <property type="entry name" value="Lysidine-tRNA-synth_C"/>
</dbReference>
<dbReference type="EC" id="6.3.4.19" evidence="8"/>
<dbReference type="Pfam" id="PF01171">
    <property type="entry name" value="ATP_bind_3"/>
    <property type="match status" value="1"/>
</dbReference>
<organism evidence="10 11">
    <name type="scientific">Dyadobacter jejuensis</name>
    <dbReference type="NCBI Taxonomy" id="1082580"/>
    <lineage>
        <taxon>Bacteria</taxon>
        <taxon>Pseudomonadati</taxon>
        <taxon>Bacteroidota</taxon>
        <taxon>Cytophagia</taxon>
        <taxon>Cytophagales</taxon>
        <taxon>Spirosomataceae</taxon>
        <taxon>Dyadobacter</taxon>
    </lineage>
</organism>
<dbReference type="GO" id="GO:0006400">
    <property type="term" value="P:tRNA modification"/>
    <property type="evidence" value="ECO:0007669"/>
    <property type="project" value="UniProtKB-UniRule"/>
</dbReference>
<keyword evidence="4 8" id="KW-0819">tRNA processing</keyword>
<dbReference type="InterPro" id="IPR014729">
    <property type="entry name" value="Rossmann-like_a/b/a_fold"/>
</dbReference>
<evidence type="ECO:0000256" key="6">
    <source>
        <dbReference type="ARBA" id="ARBA00022840"/>
    </source>
</evidence>
<dbReference type="CDD" id="cd01992">
    <property type="entry name" value="TilS_N"/>
    <property type="match status" value="1"/>
</dbReference>
<evidence type="ECO:0000256" key="4">
    <source>
        <dbReference type="ARBA" id="ARBA00022694"/>
    </source>
</evidence>
<dbReference type="SUPFAM" id="SSF52402">
    <property type="entry name" value="Adenine nucleotide alpha hydrolases-like"/>
    <property type="match status" value="1"/>
</dbReference>
<dbReference type="PANTHER" id="PTHR43033:SF1">
    <property type="entry name" value="TRNA(ILE)-LYSIDINE SYNTHASE-RELATED"/>
    <property type="match status" value="1"/>
</dbReference>
<keyword evidence="3 8" id="KW-0436">Ligase</keyword>
<comment type="function">
    <text evidence="8">Ligates lysine onto the cytidine present at position 34 of the AUA codon-specific tRNA(Ile) that contains the anticodon CAU, in an ATP-dependent manner. Cytidine is converted to lysidine, thus changing the amino acid specificity of the tRNA from methionine to isoleucine.</text>
</comment>
<keyword evidence="11" id="KW-1185">Reference proteome</keyword>
<accession>A0A316AIN3</accession>
<dbReference type="EMBL" id="QGDT01000008">
    <property type="protein sequence ID" value="PWJ57099.1"/>
    <property type="molecule type" value="Genomic_DNA"/>
</dbReference>
<dbReference type="RefSeq" id="WP_109675340.1">
    <property type="nucleotide sequence ID" value="NZ_QGDT01000008.1"/>
</dbReference>
<evidence type="ECO:0000256" key="1">
    <source>
        <dbReference type="ARBA" id="ARBA00004496"/>
    </source>
</evidence>
<evidence type="ECO:0000256" key="5">
    <source>
        <dbReference type="ARBA" id="ARBA00022741"/>
    </source>
</evidence>
<comment type="catalytic activity">
    <reaction evidence="7 8">
        <text>cytidine(34) in tRNA(Ile2) + L-lysine + ATP = lysidine(34) in tRNA(Ile2) + AMP + diphosphate + H(+)</text>
        <dbReference type="Rhea" id="RHEA:43744"/>
        <dbReference type="Rhea" id="RHEA-COMP:10625"/>
        <dbReference type="Rhea" id="RHEA-COMP:10670"/>
        <dbReference type="ChEBI" id="CHEBI:15378"/>
        <dbReference type="ChEBI" id="CHEBI:30616"/>
        <dbReference type="ChEBI" id="CHEBI:32551"/>
        <dbReference type="ChEBI" id="CHEBI:33019"/>
        <dbReference type="ChEBI" id="CHEBI:82748"/>
        <dbReference type="ChEBI" id="CHEBI:83665"/>
        <dbReference type="ChEBI" id="CHEBI:456215"/>
        <dbReference type="EC" id="6.3.4.19"/>
    </reaction>
</comment>
<reference evidence="10 11" key="1">
    <citation type="submission" date="2018-03" db="EMBL/GenBank/DDBJ databases">
        <title>Genomic Encyclopedia of Archaeal and Bacterial Type Strains, Phase II (KMG-II): from individual species to whole genera.</title>
        <authorList>
            <person name="Goeker M."/>
        </authorList>
    </citation>
    <scope>NUCLEOTIDE SEQUENCE [LARGE SCALE GENOMIC DNA]</scope>
    <source>
        <strain evidence="10 11">DSM 100346</strain>
    </source>
</reference>
<dbReference type="Proteomes" id="UP000245880">
    <property type="component" value="Unassembled WGS sequence"/>
</dbReference>
<gene>
    <name evidence="8" type="primary">tilS</name>
    <name evidence="10" type="ORF">CLV98_10819</name>
</gene>
<dbReference type="PANTHER" id="PTHR43033">
    <property type="entry name" value="TRNA(ILE)-LYSIDINE SYNTHASE-RELATED"/>
    <property type="match status" value="1"/>
</dbReference>
<name>A0A316AIN3_9BACT</name>
<dbReference type="GO" id="GO:0032267">
    <property type="term" value="F:tRNA(Ile)-lysidine synthase activity"/>
    <property type="evidence" value="ECO:0007669"/>
    <property type="project" value="UniProtKB-EC"/>
</dbReference>
<keyword evidence="5 8" id="KW-0547">Nucleotide-binding</keyword>
<evidence type="ECO:0000256" key="7">
    <source>
        <dbReference type="ARBA" id="ARBA00048539"/>
    </source>
</evidence>
<comment type="subcellular location">
    <subcellularLocation>
        <location evidence="1 8">Cytoplasm</location>
    </subcellularLocation>
</comment>
<feature type="domain" description="Lysidine-tRNA(Ile) synthetase C-terminal" evidence="9">
    <location>
        <begin position="367"/>
        <end position="431"/>
    </location>
</feature>
<evidence type="ECO:0000313" key="11">
    <source>
        <dbReference type="Proteomes" id="UP000245880"/>
    </source>
</evidence>
<dbReference type="GO" id="GO:0005524">
    <property type="term" value="F:ATP binding"/>
    <property type="evidence" value="ECO:0007669"/>
    <property type="project" value="UniProtKB-UniRule"/>
</dbReference>
<dbReference type="Pfam" id="PF11734">
    <property type="entry name" value="TilS_C"/>
    <property type="match status" value="1"/>
</dbReference>
<evidence type="ECO:0000256" key="8">
    <source>
        <dbReference type="HAMAP-Rule" id="MF_01161"/>
    </source>
</evidence>
<dbReference type="AlphaFoldDB" id="A0A316AIN3"/>
<dbReference type="OrthoDB" id="9807403at2"/>
<dbReference type="InterPro" id="IPR012795">
    <property type="entry name" value="tRNA_Ile_lys_synt_N"/>
</dbReference>
<sequence>MLDSFLTFINHFNPALHQRPTLLAVSGGVDSMVMLDLFSRAGLPVVVAHCNFGLRGEASLNDEGFVREKALAYGFPCEVTHFQTKAFAKENGLSTQMAARELRYQWFEFLRETQQFHWIATAHHLNDSLETSLLNLVRGTGIAGLKGVPVQAERVIRPLLFASRDQILDYAQAQNISWVEDQSNASLDYDRNLIRHRVVPVLKGLNPSLEEGFRSSSERFRAADRLLSHFLGQWKQEVLRLRDNAWYIDLERLWSEQEVAYRLFFLLSDFDFNDRQIPSILEAGRHHSGKRFYSNTHCLLVDRGQYIIKQLKEPEEIGSQYIWDLPAQLRVGGGQLLLDERIRSSEINLQADPAMVFLNPEGLKFPLELRRWVQGDRLRPFGMKGRSKKVSDLLIDSKMNVFEKDKVRVLVNADGEIIWVVGLRASEKYRLAEGFAEGLGDPVERMVVGIWKAQKNAQD</sequence>
<comment type="caution">
    <text evidence="10">The sequence shown here is derived from an EMBL/GenBank/DDBJ whole genome shotgun (WGS) entry which is preliminary data.</text>
</comment>
<dbReference type="NCBIfam" id="TIGR02432">
    <property type="entry name" value="lysidine_TilS_N"/>
    <property type="match status" value="1"/>
</dbReference>
<dbReference type="InterPro" id="IPR011063">
    <property type="entry name" value="TilS/TtcA_N"/>
</dbReference>